<dbReference type="Proteomes" id="UP000675121">
    <property type="component" value="Unassembled WGS sequence"/>
</dbReference>
<dbReference type="RefSeq" id="WP_201074506.1">
    <property type="nucleotide sequence ID" value="NZ_CAJNAS010000011.1"/>
</dbReference>
<evidence type="ECO:0000256" key="1">
    <source>
        <dbReference type="SAM" id="SignalP"/>
    </source>
</evidence>
<organism evidence="3 4">
    <name type="scientific">Paraburkholderia domus</name>
    <dbReference type="NCBI Taxonomy" id="2793075"/>
    <lineage>
        <taxon>Bacteria</taxon>
        <taxon>Pseudomonadati</taxon>
        <taxon>Pseudomonadota</taxon>
        <taxon>Betaproteobacteria</taxon>
        <taxon>Burkholderiales</taxon>
        <taxon>Burkholderiaceae</taxon>
        <taxon>Paraburkholderia</taxon>
    </lineage>
</organism>
<dbReference type="InterPro" id="IPR050789">
    <property type="entry name" value="Diverse_Enzym_Activities"/>
</dbReference>
<evidence type="ECO:0000313" key="4">
    <source>
        <dbReference type="Proteomes" id="UP000675121"/>
    </source>
</evidence>
<feature type="signal peptide" evidence="1">
    <location>
        <begin position="1"/>
        <end position="29"/>
    </location>
</feature>
<gene>
    <name evidence="3" type="ORF">R70211_04056</name>
</gene>
<feature type="chain" id="PRO_5040179829" description="Beta-lactamase-related domain-containing protein" evidence="1">
    <location>
        <begin position="30"/>
        <end position="523"/>
    </location>
</feature>
<keyword evidence="1" id="KW-0732">Signal</keyword>
<name>A0A9N8MWH6_9BURK</name>
<feature type="domain" description="Beta-lactamase-related" evidence="2">
    <location>
        <begin position="71"/>
        <end position="344"/>
    </location>
</feature>
<dbReference type="AlphaFoldDB" id="A0A9N8MWH6"/>
<dbReference type="PANTHER" id="PTHR43283">
    <property type="entry name" value="BETA-LACTAMASE-RELATED"/>
    <property type="match status" value="1"/>
</dbReference>
<dbReference type="Gene3D" id="3.40.710.10">
    <property type="entry name" value="DD-peptidase/beta-lactamase superfamily"/>
    <property type="match status" value="1"/>
</dbReference>
<proteinExistence type="predicted"/>
<dbReference type="EMBL" id="CAJNAS010000011">
    <property type="protein sequence ID" value="CAE6913486.1"/>
    <property type="molecule type" value="Genomic_DNA"/>
</dbReference>
<dbReference type="InterPro" id="IPR001466">
    <property type="entry name" value="Beta-lactam-related"/>
</dbReference>
<sequence>MQAKTLFHLSLALGLWVLMTSLGNGTAQAQHAAQPVWPTKEWLTSTPEEQGMDSSELATLVDFGGSHSFDSLLVVRHGRIVTEATYAPYTADTPHDIHSCTKAIIGTLVGMIYKDGQLDRLDHPALDFFTDRHIANVDDRKKAITVQNLLDMTSGFDWDEGFEGGTEQSVADLQRSPNWTQFILDRPMARPPGESFYYNSGNPHVLSAIITRLTGKTAEDYAKEKLFVPLGIATWRWGRDPQGLTIGGSTLALLPRDMAKIGYLYLHHGEWEGRQLLPPGWADVLRHPTVNMHASYDPNQRYSNLFWVFPGGRVFMANGWHGQNIAVFPDLDVVAVVTAHKYVSQFALIEGIYAAVKSDSALSPNANAAELLTIAIKDASVEKPAVVGPTPVIASSISGKTYKFPDNALKLRSLSLFLTDPHPHVEFETYAHDSATSSVKYDEPIGLDGLYRRGSPLKSGPAAGYITATKGTWLNGQRFVVDLRVPAFGVQRKYLLSFSGEKLHLRFEDGDGRVVSVDGEQGD</sequence>
<comment type="caution">
    <text evidence="3">The sequence shown here is derived from an EMBL/GenBank/DDBJ whole genome shotgun (WGS) entry which is preliminary data.</text>
</comment>
<evidence type="ECO:0000313" key="3">
    <source>
        <dbReference type="EMBL" id="CAE6913486.1"/>
    </source>
</evidence>
<keyword evidence="4" id="KW-1185">Reference proteome</keyword>
<reference evidence="3" key="1">
    <citation type="submission" date="2021-02" db="EMBL/GenBank/DDBJ databases">
        <authorList>
            <person name="Vanwijnsberghe S."/>
        </authorList>
    </citation>
    <scope>NUCLEOTIDE SEQUENCE</scope>
    <source>
        <strain evidence="3">R-70211</strain>
    </source>
</reference>
<dbReference type="InterPro" id="IPR012338">
    <property type="entry name" value="Beta-lactam/transpept-like"/>
</dbReference>
<dbReference type="SUPFAM" id="SSF56601">
    <property type="entry name" value="beta-lactamase/transpeptidase-like"/>
    <property type="match status" value="1"/>
</dbReference>
<dbReference type="Pfam" id="PF00144">
    <property type="entry name" value="Beta-lactamase"/>
    <property type="match status" value="1"/>
</dbReference>
<protein>
    <recommendedName>
        <fullName evidence="2">Beta-lactamase-related domain-containing protein</fullName>
    </recommendedName>
</protein>
<dbReference type="PANTHER" id="PTHR43283:SF7">
    <property type="entry name" value="BETA-LACTAMASE-RELATED DOMAIN-CONTAINING PROTEIN"/>
    <property type="match status" value="1"/>
</dbReference>
<accession>A0A9N8MWH6</accession>
<evidence type="ECO:0000259" key="2">
    <source>
        <dbReference type="Pfam" id="PF00144"/>
    </source>
</evidence>